<proteinExistence type="inferred from homology"/>
<evidence type="ECO:0000256" key="3">
    <source>
        <dbReference type="SAM" id="Coils"/>
    </source>
</evidence>
<dbReference type="GO" id="GO:0042803">
    <property type="term" value="F:protein homodimerization activity"/>
    <property type="evidence" value="ECO:0007669"/>
    <property type="project" value="InterPro"/>
</dbReference>
<evidence type="ECO:0000256" key="2">
    <source>
        <dbReference type="ARBA" id="ARBA00023186"/>
    </source>
</evidence>
<dbReference type="GO" id="GO:0051082">
    <property type="term" value="F:unfolded protein binding"/>
    <property type="evidence" value="ECO:0007669"/>
    <property type="project" value="TreeGrafter"/>
</dbReference>
<gene>
    <name evidence="4" type="ORF">S01H1_63902</name>
</gene>
<accession>X0XVI0</accession>
<dbReference type="EMBL" id="BARS01042082">
    <property type="protein sequence ID" value="GAG39247.1"/>
    <property type="molecule type" value="Genomic_DNA"/>
</dbReference>
<comment type="similarity">
    <text evidence="1">Belongs to the GrpE family.</text>
</comment>
<evidence type="ECO:0000256" key="1">
    <source>
        <dbReference type="ARBA" id="ARBA00009054"/>
    </source>
</evidence>
<dbReference type="GO" id="GO:0051087">
    <property type="term" value="F:protein-folding chaperone binding"/>
    <property type="evidence" value="ECO:0007669"/>
    <property type="project" value="InterPro"/>
</dbReference>
<comment type="caution">
    <text evidence="4">The sequence shown here is derived from an EMBL/GenBank/DDBJ whole genome shotgun (WGS) entry which is preliminary data.</text>
</comment>
<dbReference type="PANTHER" id="PTHR21237">
    <property type="entry name" value="GRPE PROTEIN"/>
    <property type="match status" value="1"/>
</dbReference>
<feature type="coiled-coil region" evidence="3">
    <location>
        <begin position="7"/>
        <end position="71"/>
    </location>
</feature>
<dbReference type="InterPro" id="IPR000740">
    <property type="entry name" value="GrpE"/>
</dbReference>
<organism evidence="4">
    <name type="scientific">marine sediment metagenome</name>
    <dbReference type="NCBI Taxonomy" id="412755"/>
    <lineage>
        <taxon>unclassified sequences</taxon>
        <taxon>metagenomes</taxon>
        <taxon>ecological metagenomes</taxon>
    </lineage>
</organism>
<sequence length="78" mass="8945">MSKKITIKELHAQIKDLTDKWKRALADYANLEKRTAGEKQDFIKFSNAVLLDKLLSVLDDLERAEHHLKDKGLTLAVN</sequence>
<dbReference type="GO" id="GO:0006457">
    <property type="term" value="P:protein folding"/>
    <property type="evidence" value="ECO:0007669"/>
    <property type="project" value="InterPro"/>
</dbReference>
<dbReference type="SUPFAM" id="SSF58014">
    <property type="entry name" value="Coiled-coil domain of nucleotide exchange factor GrpE"/>
    <property type="match status" value="1"/>
</dbReference>
<dbReference type="InterPro" id="IPR013805">
    <property type="entry name" value="GrpE_CC"/>
</dbReference>
<dbReference type="PRINTS" id="PR00773">
    <property type="entry name" value="GRPEPROTEIN"/>
</dbReference>
<dbReference type="PANTHER" id="PTHR21237:SF23">
    <property type="entry name" value="GRPE PROTEIN HOMOLOG, MITOCHONDRIAL"/>
    <property type="match status" value="1"/>
</dbReference>
<protein>
    <recommendedName>
        <fullName evidence="5">Nucleotide exchange factor GrpE</fullName>
    </recommendedName>
</protein>
<feature type="non-terminal residue" evidence="4">
    <location>
        <position position="78"/>
    </location>
</feature>
<reference evidence="4" key="1">
    <citation type="journal article" date="2014" name="Front. Microbiol.">
        <title>High frequency of phylogenetically diverse reductive dehalogenase-homologous genes in deep subseafloor sedimentary metagenomes.</title>
        <authorList>
            <person name="Kawai M."/>
            <person name="Futagami T."/>
            <person name="Toyoda A."/>
            <person name="Takaki Y."/>
            <person name="Nishi S."/>
            <person name="Hori S."/>
            <person name="Arai W."/>
            <person name="Tsubouchi T."/>
            <person name="Morono Y."/>
            <person name="Uchiyama I."/>
            <person name="Ito T."/>
            <person name="Fujiyama A."/>
            <person name="Inagaki F."/>
            <person name="Takami H."/>
        </authorList>
    </citation>
    <scope>NUCLEOTIDE SEQUENCE</scope>
    <source>
        <strain evidence="4">Expedition CK06-06</strain>
    </source>
</reference>
<keyword evidence="3" id="KW-0175">Coiled coil</keyword>
<dbReference type="Gene3D" id="3.90.20.20">
    <property type="match status" value="1"/>
</dbReference>
<dbReference type="GO" id="GO:0000774">
    <property type="term" value="F:adenyl-nucleotide exchange factor activity"/>
    <property type="evidence" value="ECO:0007669"/>
    <property type="project" value="InterPro"/>
</dbReference>
<dbReference type="AlphaFoldDB" id="X0XVI0"/>
<evidence type="ECO:0008006" key="5">
    <source>
        <dbReference type="Google" id="ProtNLM"/>
    </source>
</evidence>
<dbReference type="Pfam" id="PF01025">
    <property type="entry name" value="GrpE"/>
    <property type="match status" value="1"/>
</dbReference>
<name>X0XVI0_9ZZZZ</name>
<keyword evidence="2" id="KW-0143">Chaperone</keyword>
<evidence type="ECO:0000313" key="4">
    <source>
        <dbReference type="EMBL" id="GAG39247.1"/>
    </source>
</evidence>